<proteinExistence type="predicted"/>
<feature type="transmembrane region" description="Helical" evidence="1">
    <location>
        <begin position="106"/>
        <end position="134"/>
    </location>
</feature>
<dbReference type="InterPro" id="IPR006938">
    <property type="entry name" value="DUF624"/>
</dbReference>
<dbReference type="EMBL" id="JAGGKX010000005">
    <property type="protein sequence ID" value="MBP1969334.1"/>
    <property type="molecule type" value="Genomic_DNA"/>
</dbReference>
<keyword evidence="1" id="KW-0472">Membrane</keyword>
<reference evidence="2 3" key="1">
    <citation type="submission" date="2021-03" db="EMBL/GenBank/DDBJ databases">
        <title>Genomic Encyclopedia of Type Strains, Phase IV (KMG-IV): sequencing the most valuable type-strain genomes for metagenomic binning, comparative biology and taxonomic classification.</title>
        <authorList>
            <person name="Goeker M."/>
        </authorList>
    </citation>
    <scope>NUCLEOTIDE SEQUENCE [LARGE SCALE GENOMIC DNA]</scope>
    <source>
        <strain evidence="2 3">DSM 25609</strain>
    </source>
</reference>
<feature type="transmembrane region" description="Helical" evidence="1">
    <location>
        <begin position="175"/>
        <end position="195"/>
    </location>
</feature>
<dbReference type="Pfam" id="PF04854">
    <property type="entry name" value="DUF624"/>
    <property type="match status" value="1"/>
</dbReference>
<keyword evidence="1" id="KW-0812">Transmembrane</keyword>
<evidence type="ECO:0000313" key="2">
    <source>
        <dbReference type="EMBL" id="MBP1969334.1"/>
    </source>
</evidence>
<accession>A0ABS4IEF6</accession>
<evidence type="ECO:0000256" key="1">
    <source>
        <dbReference type="SAM" id="Phobius"/>
    </source>
</evidence>
<keyword evidence="1" id="KW-1133">Transmembrane helix</keyword>
<keyword evidence="3" id="KW-1185">Reference proteome</keyword>
<gene>
    <name evidence="2" type="ORF">J2Z83_001438</name>
</gene>
<name>A0ABS4IEF6_9BACI</name>
<feature type="transmembrane region" description="Helical" evidence="1">
    <location>
        <begin position="146"/>
        <end position="169"/>
    </location>
</feature>
<feature type="transmembrane region" description="Helical" evidence="1">
    <location>
        <begin position="81"/>
        <end position="100"/>
    </location>
</feature>
<evidence type="ECO:0000313" key="3">
    <source>
        <dbReference type="Proteomes" id="UP001519345"/>
    </source>
</evidence>
<protein>
    <submittedName>
        <fullName evidence="2">Membrane protein YesL</fullName>
    </submittedName>
</protein>
<dbReference type="RefSeq" id="WP_209462526.1">
    <property type="nucleotide sequence ID" value="NZ_CP110224.1"/>
</dbReference>
<sequence length="204" mass="23944">MIEREGFLGGLYTIMEWITRIAYVNILWIVFTFLGLFILGVAPATVSMFTITRKWVKGNTDSKIFVTFWDTYKTEFVRSNVLLWPLIIIGYILYIDFQYLTYVEGYLFLVMLFIFINVTIIYLITLLYIFPVYVNFQYSLVQNYKYAFMIGISKPLITISMVVSLTLIGLLMEQFLGLIPFFLASSVSLILMWFANRAFVRMKQ</sequence>
<feature type="transmembrane region" description="Helical" evidence="1">
    <location>
        <begin position="26"/>
        <end position="49"/>
    </location>
</feature>
<comment type="caution">
    <text evidence="2">The sequence shown here is derived from an EMBL/GenBank/DDBJ whole genome shotgun (WGS) entry which is preliminary data.</text>
</comment>
<dbReference type="Proteomes" id="UP001519345">
    <property type="component" value="Unassembled WGS sequence"/>
</dbReference>
<organism evidence="2 3">
    <name type="scientific">Virgibacillus natechei</name>
    <dbReference type="NCBI Taxonomy" id="1216297"/>
    <lineage>
        <taxon>Bacteria</taxon>
        <taxon>Bacillati</taxon>
        <taxon>Bacillota</taxon>
        <taxon>Bacilli</taxon>
        <taxon>Bacillales</taxon>
        <taxon>Bacillaceae</taxon>
        <taxon>Virgibacillus</taxon>
    </lineage>
</organism>